<dbReference type="InterPro" id="IPR051292">
    <property type="entry name" value="Xyl/GlcA_transferase"/>
</dbReference>
<accession>A0AAN7D5G4</accession>
<dbReference type="Proteomes" id="UP001304243">
    <property type="component" value="Unassembled WGS sequence"/>
</dbReference>
<dbReference type="RefSeq" id="XP_064677174.1">
    <property type="nucleotide sequence ID" value="XM_064824238.1"/>
</dbReference>
<keyword evidence="4 8" id="KW-1133">Transmembrane helix</keyword>
<evidence type="ECO:0000256" key="3">
    <source>
        <dbReference type="ARBA" id="ARBA00022968"/>
    </source>
</evidence>
<evidence type="ECO:0000256" key="5">
    <source>
        <dbReference type="ARBA" id="ARBA00023136"/>
    </source>
</evidence>
<evidence type="ECO:0000256" key="2">
    <source>
        <dbReference type="ARBA" id="ARBA00022692"/>
    </source>
</evidence>
<dbReference type="SUPFAM" id="SSF53448">
    <property type="entry name" value="Nucleotide-diphospho-sugar transferases"/>
    <property type="match status" value="1"/>
</dbReference>
<protein>
    <submittedName>
        <fullName evidence="9">Serine/threonine-protein kinase iks1</fullName>
    </submittedName>
</protein>
<dbReference type="Pfam" id="PF13896">
    <property type="entry name" value="Glyco_transf_49"/>
    <property type="match status" value="2"/>
</dbReference>
<keyword evidence="3" id="KW-0735">Signal-anchor</keyword>
<feature type="compositionally biased region" description="Low complexity" evidence="7">
    <location>
        <begin position="66"/>
        <end position="80"/>
    </location>
</feature>
<name>A0AAN7D5G4_9FUNG</name>
<evidence type="ECO:0000256" key="8">
    <source>
        <dbReference type="SAM" id="Phobius"/>
    </source>
</evidence>
<keyword evidence="2 8" id="KW-0812">Transmembrane</keyword>
<evidence type="ECO:0000256" key="4">
    <source>
        <dbReference type="ARBA" id="ARBA00022989"/>
    </source>
</evidence>
<organism evidence="9 10">
    <name type="scientific">Mucor velutinosus</name>
    <dbReference type="NCBI Taxonomy" id="708070"/>
    <lineage>
        <taxon>Eukaryota</taxon>
        <taxon>Fungi</taxon>
        <taxon>Fungi incertae sedis</taxon>
        <taxon>Mucoromycota</taxon>
        <taxon>Mucoromycotina</taxon>
        <taxon>Mucoromycetes</taxon>
        <taxon>Mucorales</taxon>
        <taxon>Mucorineae</taxon>
        <taxon>Mucoraceae</taxon>
        <taxon>Mucor</taxon>
    </lineage>
</organism>
<feature type="transmembrane region" description="Helical" evidence="8">
    <location>
        <begin position="12"/>
        <end position="33"/>
    </location>
</feature>
<evidence type="ECO:0000256" key="7">
    <source>
        <dbReference type="SAM" id="MobiDB-lite"/>
    </source>
</evidence>
<dbReference type="GO" id="GO:0035269">
    <property type="term" value="P:protein O-linked glycosylation via mannose"/>
    <property type="evidence" value="ECO:0007669"/>
    <property type="project" value="TreeGrafter"/>
</dbReference>
<keyword evidence="9" id="KW-0808">Transferase</keyword>
<dbReference type="InterPro" id="IPR029044">
    <property type="entry name" value="Nucleotide-diphossugar_trans"/>
</dbReference>
<evidence type="ECO:0000256" key="6">
    <source>
        <dbReference type="ARBA" id="ARBA00023180"/>
    </source>
</evidence>
<dbReference type="EMBL" id="JASEJX010000033">
    <property type="protein sequence ID" value="KAK4510508.1"/>
    <property type="molecule type" value="Genomic_DNA"/>
</dbReference>
<sequence length="514" mass="59224">MRLESKVKVSRLAKYAILVYVMISICYTTSHYFSSHYVNNNMNRHNSMEALAVDQQQDVLMQSDASSSSSSSSSFSSSSSTAYTKPKLQHPGSHEDAEDVEYTNQVTWPGSKGSDINHKLSEEIMKSKIFSSSMGLDNVTPYYFKASHIINTQDITLATLVTRNRFHVLSRLATNYKGPISAAIHVLDDGDKLATIKELGKIYSSNPDMQKYVDIHLIIDKFDRQFNMWRNTAKLFTRTDYLMMLDVDFHLCTDFRKTIFGNPTISNMLAAGKTAIVVPAFEYLNQKDGMDYKTFPTKKAQVIQQVQDMKLDSFHSSWVSGHGATNYSHWYTATEMYPVTEYEFSYEPYVIYKKEGTPWCDERFIGYGANKAACLFEIFISGVDYYVLPNDFLIHQSHKYANHDRTRERTHNRVLYENFRTEICLRYSRKYVIEETWYTPAAKNMKQVCTDIPKWKYLSGISKEQRLKDLEEEAALKAQQEQGNNTQQQASLDVETVQLPEEDEQEDEEIIATI</sequence>
<evidence type="ECO:0000313" key="10">
    <source>
        <dbReference type="Proteomes" id="UP001304243"/>
    </source>
</evidence>
<dbReference type="GO" id="GO:0042285">
    <property type="term" value="F:xylosyltransferase activity"/>
    <property type="evidence" value="ECO:0007669"/>
    <property type="project" value="TreeGrafter"/>
</dbReference>
<dbReference type="GO" id="GO:0015020">
    <property type="term" value="F:glucuronosyltransferase activity"/>
    <property type="evidence" value="ECO:0007669"/>
    <property type="project" value="TreeGrafter"/>
</dbReference>
<dbReference type="GO" id="GO:0016301">
    <property type="term" value="F:kinase activity"/>
    <property type="evidence" value="ECO:0007669"/>
    <property type="project" value="UniProtKB-KW"/>
</dbReference>
<dbReference type="PANTHER" id="PTHR12270:SF25">
    <property type="entry name" value="GLYCOSYLTRANSFERASE-LIKE PROTEIN LARGE"/>
    <property type="match status" value="1"/>
</dbReference>
<keyword evidence="9" id="KW-0418">Kinase</keyword>
<dbReference type="AlphaFoldDB" id="A0AAN7D5G4"/>
<keyword evidence="6" id="KW-0325">Glycoprotein</keyword>
<gene>
    <name evidence="9" type="primary">IKS1</name>
    <name evidence="9" type="ORF">ATC70_004939</name>
</gene>
<feature type="region of interest" description="Disordered" evidence="7">
    <location>
        <begin position="62"/>
        <end position="108"/>
    </location>
</feature>
<dbReference type="GeneID" id="89948625"/>
<dbReference type="PANTHER" id="PTHR12270">
    <property type="entry name" value="GLYCOSYLTRANSFERASE-RELATED"/>
    <property type="match status" value="1"/>
</dbReference>
<reference evidence="9 10" key="1">
    <citation type="submission" date="2022-11" db="EMBL/GenBank/DDBJ databases">
        <title>Mucor velutinosus strain NIH1002 WGS.</title>
        <authorList>
            <person name="Subramanian P."/>
            <person name="Mullikin J.C."/>
            <person name="Segre J.A."/>
            <person name="Zelazny A.M."/>
        </authorList>
    </citation>
    <scope>NUCLEOTIDE SEQUENCE [LARGE SCALE GENOMIC DNA]</scope>
    <source>
        <strain evidence="9 10">NIH1002</strain>
    </source>
</reference>
<comment type="caution">
    <text evidence="9">The sequence shown here is derived from an EMBL/GenBank/DDBJ whole genome shotgun (WGS) entry which is preliminary data.</text>
</comment>
<keyword evidence="5 8" id="KW-0472">Membrane</keyword>
<feature type="region of interest" description="Disordered" evidence="7">
    <location>
        <begin position="476"/>
        <end position="514"/>
    </location>
</feature>
<proteinExistence type="predicted"/>
<dbReference type="GO" id="GO:0016020">
    <property type="term" value="C:membrane"/>
    <property type="evidence" value="ECO:0007669"/>
    <property type="project" value="UniProtKB-SubCell"/>
</dbReference>
<comment type="subcellular location">
    <subcellularLocation>
        <location evidence="1">Membrane</location>
        <topology evidence="1">Single-pass type II membrane protein</topology>
    </subcellularLocation>
</comment>
<evidence type="ECO:0000256" key="1">
    <source>
        <dbReference type="ARBA" id="ARBA00004606"/>
    </source>
</evidence>
<keyword evidence="10" id="KW-1185">Reference proteome</keyword>
<feature type="compositionally biased region" description="Low complexity" evidence="7">
    <location>
        <begin position="476"/>
        <end position="489"/>
    </location>
</feature>
<feature type="compositionally biased region" description="Acidic residues" evidence="7">
    <location>
        <begin position="500"/>
        <end position="514"/>
    </location>
</feature>
<evidence type="ECO:0000313" key="9">
    <source>
        <dbReference type="EMBL" id="KAK4510508.1"/>
    </source>
</evidence>